<feature type="region of interest" description="Disordered" evidence="1">
    <location>
        <begin position="114"/>
        <end position="166"/>
    </location>
</feature>
<comment type="caution">
    <text evidence="2">The sequence shown here is derived from an EMBL/GenBank/DDBJ whole genome shotgun (WGS) entry which is preliminary data.</text>
</comment>
<reference evidence="2 3" key="1">
    <citation type="journal article" date="2020" name="Microbiol. Resour. Announc.">
        <title>Draft Genome Sequence of a Cladosporium Species Isolated from the Mesophotic Ascidian Didemnum maculosum.</title>
        <authorList>
            <person name="Gioti A."/>
            <person name="Siaperas R."/>
            <person name="Nikolaivits E."/>
            <person name="Le Goff G."/>
            <person name="Ouazzani J."/>
            <person name="Kotoulas G."/>
            <person name="Topakas E."/>
        </authorList>
    </citation>
    <scope>NUCLEOTIDE SEQUENCE [LARGE SCALE GENOMIC DNA]</scope>
    <source>
        <strain evidence="2 3">TM138-S3</strain>
    </source>
</reference>
<proteinExistence type="predicted"/>
<gene>
    <name evidence="2" type="ORF">WHR41_09208</name>
</gene>
<organism evidence="2 3">
    <name type="scientific">Cladosporium halotolerans</name>
    <dbReference type="NCBI Taxonomy" id="1052096"/>
    <lineage>
        <taxon>Eukaryota</taxon>
        <taxon>Fungi</taxon>
        <taxon>Dikarya</taxon>
        <taxon>Ascomycota</taxon>
        <taxon>Pezizomycotina</taxon>
        <taxon>Dothideomycetes</taxon>
        <taxon>Dothideomycetidae</taxon>
        <taxon>Cladosporiales</taxon>
        <taxon>Cladosporiaceae</taxon>
        <taxon>Cladosporium</taxon>
    </lineage>
</organism>
<evidence type="ECO:0000313" key="3">
    <source>
        <dbReference type="Proteomes" id="UP000803884"/>
    </source>
</evidence>
<keyword evidence="3" id="KW-1185">Reference proteome</keyword>
<evidence type="ECO:0000256" key="1">
    <source>
        <dbReference type="SAM" id="MobiDB-lite"/>
    </source>
</evidence>
<dbReference type="RefSeq" id="XP_069225032.1">
    <property type="nucleotide sequence ID" value="XM_069377812.1"/>
</dbReference>
<name>A0AB34KAH1_9PEZI</name>
<dbReference type="AlphaFoldDB" id="A0AB34KAH1"/>
<protein>
    <submittedName>
        <fullName evidence="2">Uncharacterized protein</fullName>
    </submittedName>
</protein>
<accession>A0AB34KAH1</accession>
<feature type="compositionally biased region" description="Pro residues" evidence="1">
    <location>
        <begin position="153"/>
        <end position="163"/>
    </location>
</feature>
<evidence type="ECO:0000313" key="2">
    <source>
        <dbReference type="EMBL" id="KAL1581925.1"/>
    </source>
</evidence>
<dbReference type="EMBL" id="JAAQHG020000097">
    <property type="protein sequence ID" value="KAL1581925.1"/>
    <property type="molecule type" value="Genomic_DNA"/>
</dbReference>
<sequence>MFGADPSCWDEAEFPGHAPIDPAFVDDAATYYCGTFDENELSSNSPSISKNYRADNSVNYLLKVERRPGCSEQEAEGESKRSCQSLLIDTYSKCNNGGVGGSVDAGCLRYSFTGGLGDDQVPDPEQIPSSDDGGESDEDSTSPPQSGSEPEPDPIPESTPVPTPESIVTPLTIEPVVCNDGNFDHDDVHPVIVKEGSTLACADCSGNLAPGESSACGDGLQNLSFEVSWIDGCRTTESSQSAKDPIGDGGQTCASLLRSTYDGCNNGGAAGYVECWVPEVQCYGNVLIWRIEDQGLEIKVVVLKVNQ</sequence>
<dbReference type="GeneID" id="96010650"/>
<dbReference type="Proteomes" id="UP000803884">
    <property type="component" value="Unassembled WGS sequence"/>
</dbReference>